<feature type="compositionally biased region" description="Basic and acidic residues" evidence="4">
    <location>
        <begin position="95"/>
        <end position="104"/>
    </location>
</feature>
<dbReference type="PANTHER" id="PTHR12718">
    <property type="entry name" value="CELL CYCLE CONTROL PROTEIN CWF15"/>
    <property type="match status" value="1"/>
</dbReference>
<feature type="region of interest" description="Disordered" evidence="4">
    <location>
        <begin position="147"/>
        <end position="191"/>
    </location>
</feature>
<accession>A4S1Z4</accession>
<dbReference type="GO" id="GO:0003723">
    <property type="term" value="F:RNA binding"/>
    <property type="evidence" value="ECO:0007669"/>
    <property type="project" value="TreeGrafter"/>
</dbReference>
<dbReference type="Proteomes" id="UP000001568">
    <property type="component" value="Chromosome 8"/>
</dbReference>
<keyword evidence="3" id="KW-0508">mRNA splicing</keyword>
<organism evidence="5 6">
    <name type="scientific">Ostreococcus lucimarinus (strain CCE9901)</name>
    <dbReference type="NCBI Taxonomy" id="436017"/>
    <lineage>
        <taxon>Eukaryota</taxon>
        <taxon>Viridiplantae</taxon>
        <taxon>Chlorophyta</taxon>
        <taxon>Mamiellophyceae</taxon>
        <taxon>Mamiellales</taxon>
        <taxon>Bathycoccaceae</taxon>
        <taxon>Ostreococcus</taxon>
    </lineage>
</organism>
<dbReference type="AlphaFoldDB" id="A4S1Z4"/>
<dbReference type="GO" id="GO:0000974">
    <property type="term" value="C:Prp19 complex"/>
    <property type="evidence" value="ECO:0007669"/>
    <property type="project" value="EnsemblPlants"/>
</dbReference>
<dbReference type="GeneID" id="5003497"/>
<evidence type="ECO:0000256" key="4">
    <source>
        <dbReference type="SAM" id="MobiDB-lite"/>
    </source>
</evidence>
<dbReference type="PANTHER" id="PTHR12718:SF2">
    <property type="entry name" value="SPLICEOSOME-ASSOCIATED PROTEIN CWC15 HOMOLOG"/>
    <property type="match status" value="1"/>
</dbReference>
<evidence type="ECO:0000256" key="2">
    <source>
        <dbReference type="ARBA" id="ARBA00022664"/>
    </source>
</evidence>
<dbReference type="Gramene" id="ABO97527">
    <property type="protein sequence ID" value="ABO97527"/>
    <property type="gene ID" value="OSTLU_33271"/>
</dbReference>
<evidence type="ECO:0000313" key="6">
    <source>
        <dbReference type="Proteomes" id="UP000001568"/>
    </source>
</evidence>
<sequence length="236" mass="25579">MTTAHRPTWAPAKGKEHQGGARLFGPSAKHSKLDANGFMTLKTRHESQSGADALLARDLRAELEEKERRAKGKGAIAGADVKETIAALGSGASDDGGRFRTRAEDADDDASASGSDDESDSGSDDESDDDDTAALLAELERIKSERAEEARLKAEAEASEAFERQKDELATGNPLLDLATGGAGASAGGDFRTKRRWDDDVVFRNQARDEPKVGKRFINDTIRSDFHKRFLNKYIK</sequence>
<dbReference type="RefSeq" id="XP_001419234.1">
    <property type="nucleotide sequence ID" value="XM_001419197.1"/>
</dbReference>
<keyword evidence="6" id="KW-1185">Reference proteome</keyword>
<feature type="compositionally biased region" description="Acidic residues" evidence="4">
    <location>
        <begin position="105"/>
        <end position="132"/>
    </location>
</feature>
<evidence type="ECO:0000313" key="5">
    <source>
        <dbReference type="EMBL" id="ABO97527.1"/>
    </source>
</evidence>
<gene>
    <name evidence="5" type="ORF">OSTLU_33271</name>
</gene>
<feature type="compositionally biased region" description="Basic and acidic residues" evidence="4">
    <location>
        <begin position="147"/>
        <end position="169"/>
    </location>
</feature>
<dbReference type="OMA" id="KYREHGQ"/>
<dbReference type="OrthoDB" id="30179at2759"/>
<dbReference type="InterPro" id="IPR006973">
    <property type="entry name" value="Cwf_Cwc_15"/>
</dbReference>
<dbReference type="eggNOG" id="KOG3228">
    <property type="taxonomic scope" value="Eukaryota"/>
</dbReference>
<feature type="region of interest" description="Disordered" evidence="4">
    <location>
        <begin position="88"/>
        <end position="134"/>
    </location>
</feature>
<proteinExistence type="inferred from homology"/>
<dbReference type="EMBL" id="CP000588">
    <property type="protein sequence ID" value="ABO97527.1"/>
    <property type="molecule type" value="Genomic_DNA"/>
</dbReference>
<evidence type="ECO:0008006" key="7">
    <source>
        <dbReference type="Google" id="ProtNLM"/>
    </source>
</evidence>
<dbReference type="STRING" id="436017.A4S1Z4"/>
<dbReference type="Pfam" id="PF04889">
    <property type="entry name" value="Cwf_Cwc_15"/>
    <property type="match status" value="1"/>
</dbReference>
<reference evidence="5 6" key="1">
    <citation type="journal article" date="2007" name="Proc. Natl. Acad. Sci. U.S.A.">
        <title>The tiny eukaryote Ostreococcus provides genomic insights into the paradox of plankton speciation.</title>
        <authorList>
            <person name="Palenik B."/>
            <person name="Grimwood J."/>
            <person name="Aerts A."/>
            <person name="Rouze P."/>
            <person name="Salamov A."/>
            <person name="Putnam N."/>
            <person name="Dupont C."/>
            <person name="Jorgensen R."/>
            <person name="Derelle E."/>
            <person name="Rombauts S."/>
            <person name="Zhou K."/>
            <person name="Otillar R."/>
            <person name="Merchant S.S."/>
            <person name="Podell S."/>
            <person name="Gaasterland T."/>
            <person name="Napoli C."/>
            <person name="Gendler K."/>
            <person name="Manuell A."/>
            <person name="Tai V."/>
            <person name="Vallon O."/>
            <person name="Piganeau G."/>
            <person name="Jancek S."/>
            <person name="Heijde M."/>
            <person name="Jabbari K."/>
            <person name="Bowler C."/>
            <person name="Lohr M."/>
            <person name="Robbens S."/>
            <person name="Werner G."/>
            <person name="Dubchak I."/>
            <person name="Pazour G.J."/>
            <person name="Ren Q."/>
            <person name="Paulsen I."/>
            <person name="Delwiche C."/>
            <person name="Schmutz J."/>
            <person name="Rokhsar D."/>
            <person name="Van de Peer Y."/>
            <person name="Moreau H."/>
            <person name="Grigoriev I.V."/>
        </authorList>
    </citation>
    <scope>NUCLEOTIDE SEQUENCE [LARGE SCALE GENOMIC DNA]</scope>
    <source>
        <strain evidence="5 6">CCE9901</strain>
    </source>
</reference>
<dbReference type="HOGENOM" id="CLU_068312_0_1_1"/>
<evidence type="ECO:0000256" key="1">
    <source>
        <dbReference type="ARBA" id="ARBA00006644"/>
    </source>
</evidence>
<protein>
    <recommendedName>
        <fullName evidence="7">Cwf15/Cwc15 cell cycle control protein</fullName>
    </recommendedName>
</protein>
<name>A4S1Z4_OSTLU</name>
<dbReference type="KEGG" id="olu:OSTLU_33271"/>
<dbReference type="GO" id="GO:0045292">
    <property type="term" value="P:mRNA cis splicing, via spliceosome"/>
    <property type="evidence" value="ECO:0007669"/>
    <property type="project" value="TreeGrafter"/>
</dbReference>
<dbReference type="GO" id="GO:0071013">
    <property type="term" value="C:catalytic step 2 spliceosome"/>
    <property type="evidence" value="ECO:0007669"/>
    <property type="project" value="TreeGrafter"/>
</dbReference>
<evidence type="ECO:0000256" key="3">
    <source>
        <dbReference type="ARBA" id="ARBA00023187"/>
    </source>
</evidence>
<comment type="similarity">
    <text evidence="1">Belongs to the CWC15 family.</text>
</comment>
<feature type="region of interest" description="Disordered" evidence="4">
    <location>
        <begin position="1"/>
        <end position="30"/>
    </location>
</feature>
<keyword evidence="2" id="KW-0507">mRNA processing</keyword>